<keyword evidence="3" id="KW-1185">Reference proteome</keyword>
<dbReference type="SUPFAM" id="SSF53756">
    <property type="entry name" value="UDP-Glycosyltransferase/glycogen phosphorylase"/>
    <property type="match status" value="1"/>
</dbReference>
<evidence type="ECO:0000313" key="2">
    <source>
        <dbReference type="EMBL" id="QVV89161.1"/>
    </source>
</evidence>
<keyword evidence="2" id="KW-0808">Transferase</keyword>
<accession>A0A8E7EJZ8</accession>
<sequence length="431" mass="48100">MIKVLHITPHLGGGVGRVLSKVAVHRKRTGSVVEDTIVCLEPPEKGAALASMREAGIHVEIQPDDAILDSLIDNADVIQIEWWHHPLVARFISCYKPFMGRLIIWAHVSGISYPVIPIGFLNFPDLFLFTTEISSKIYIPDGRGNSGVVYSSGGFDDIPFSKRDFSHGTLKCGYTGTLSPSKLHPDILSFLHAVQIPDFCVDFYGDHPTHPFSSLARLKGNEDLVRIHGYVPDIRKVMEELDILIYLLNPLHYGSTENGLLEAMASGVIPIVLNNPVESGIVKDGETGFVIDSPASFAQALRSLCENLELRRRMSTAASDDIRSRFSLEKTVHDLDLEYSCICSSPKHLIDGSGIFGNTPFEWFSSCLGECKTFFQHENSETHRFERLSVPILYEKSKASVFQYQSYFPDDPELLYWKEVLTHDLASLSLT</sequence>
<protein>
    <submittedName>
        <fullName evidence="2">Glycosyltransferase family 4 protein</fullName>
    </submittedName>
</protein>
<dbReference type="GO" id="GO:0016757">
    <property type="term" value="F:glycosyltransferase activity"/>
    <property type="evidence" value="ECO:0007669"/>
    <property type="project" value="InterPro"/>
</dbReference>
<dbReference type="GeneID" id="65095735"/>
<dbReference type="InterPro" id="IPR001296">
    <property type="entry name" value="Glyco_trans_1"/>
</dbReference>
<dbReference type="Gene3D" id="3.40.50.2000">
    <property type="entry name" value="Glycogen Phosphorylase B"/>
    <property type="match status" value="1"/>
</dbReference>
<gene>
    <name evidence="2" type="ORF">KHC33_01085</name>
</gene>
<proteinExistence type="predicted"/>
<evidence type="ECO:0000313" key="3">
    <source>
        <dbReference type="Proteomes" id="UP000680656"/>
    </source>
</evidence>
<dbReference type="AlphaFoldDB" id="A0A8E7EJZ8"/>
<dbReference type="EMBL" id="CP075546">
    <property type="protein sequence ID" value="QVV89161.1"/>
    <property type="molecule type" value="Genomic_DNA"/>
</dbReference>
<reference evidence="2 3" key="1">
    <citation type="submission" date="2021-05" db="EMBL/GenBank/DDBJ databases">
        <title>A novel Methanospirillum isolate from a pyrite-forming mixed culture.</title>
        <authorList>
            <person name="Bunk B."/>
            <person name="Sproer C."/>
            <person name="Spring S."/>
            <person name="Pester M."/>
        </authorList>
    </citation>
    <scope>NUCLEOTIDE SEQUENCE [LARGE SCALE GENOMIC DNA]</scope>
    <source>
        <strain evidence="2 3">J.3.6.1-F.2.7.3</strain>
    </source>
</reference>
<evidence type="ECO:0000259" key="1">
    <source>
        <dbReference type="Pfam" id="PF00534"/>
    </source>
</evidence>
<dbReference type="RefSeq" id="WP_214419961.1">
    <property type="nucleotide sequence ID" value="NZ_CP075546.1"/>
</dbReference>
<dbReference type="PANTHER" id="PTHR12526">
    <property type="entry name" value="GLYCOSYLTRANSFERASE"/>
    <property type="match status" value="1"/>
</dbReference>
<organism evidence="2 3">
    <name type="scientific">Methanospirillum purgamenti</name>
    <dbReference type="NCBI Taxonomy" id="2834276"/>
    <lineage>
        <taxon>Archaea</taxon>
        <taxon>Methanobacteriati</taxon>
        <taxon>Methanobacteriota</taxon>
        <taxon>Stenosarchaea group</taxon>
        <taxon>Methanomicrobia</taxon>
        <taxon>Methanomicrobiales</taxon>
        <taxon>Methanospirillaceae</taxon>
        <taxon>Methanospirillum</taxon>
    </lineage>
</organism>
<feature type="domain" description="Glycosyl transferase family 1" evidence="1">
    <location>
        <begin position="171"/>
        <end position="318"/>
    </location>
</feature>
<dbReference type="Proteomes" id="UP000680656">
    <property type="component" value="Chromosome"/>
</dbReference>
<dbReference type="KEGG" id="mrtj:KHC33_01085"/>
<dbReference type="Pfam" id="PF00534">
    <property type="entry name" value="Glycos_transf_1"/>
    <property type="match status" value="1"/>
</dbReference>
<dbReference type="CDD" id="cd03801">
    <property type="entry name" value="GT4_PimA-like"/>
    <property type="match status" value="1"/>
</dbReference>
<name>A0A8E7EJZ8_9EURY</name>